<organism evidence="1 2">
    <name type="scientific">Candidatus Entotheonella gemina</name>
    <dbReference type="NCBI Taxonomy" id="1429439"/>
    <lineage>
        <taxon>Bacteria</taxon>
        <taxon>Pseudomonadati</taxon>
        <taxon>Nitrospinota/Tectimicrobiota group</taxon>
        <taxon>Candidatus Tectimicrobiota</taxon>
        <taxon>Candidatus Entotheonellia</taxon>
        <taxon>Candidatus Entotheonellales</taxon>
        <taxon>Candidatus Entotheonellaceae</taxon>
        <taxon>Candidatus Entotheonella</taxon>
    </lineage>
</organism>
<keyword evidence="2" id="KW-1185">Reference proteome</keyword>
<comment type="caution">
    <text evidence="1">The sequence shown here is derived from an EMBL/GenBank/DDBJ whole genome shotgun (WGS) entry which is preliminary data.</text>
</comment>
<gene>
    <name evidence="1" type="ORF">ETSY2_50955</name>
</gene>
<proteinExistence type="predicted"/>
<evidence type="ECO:0000313" key="1">
    <source>
        <dbReference type="EMBL" id="ETW93700.1"/>
    </source>
</evidence>
<dbReference type="AlphaFoldDB" id="W4L7P6"/>
<reference evidence="1 2" key="1">
    <citation type="journal article" date="2014" name="Nature">
        <title>An environmental bacterial taxon with a large and distinct metabolic repertoire.</title>
        <authorList>
            <person name="Wilson M.C."/>
            <person name="Mori T."/>
            <person name="Ruckert C."/>
            <person name="Uria A.R."/>
            <person name="Helf M.J."/>
            <person name="Takada K."/>
            <person name="Gernert C."/>
            <person name="Steffens U.A."/>
            <person name="Heycke N."/>
            <person name="Schmitt S."/>
            <person name="Rinke C."/>
            <person name="Helfrich E.J."/>
            <person name="Brachmann A.O."/>
            <person name="Gurgui C."/>
            <person name="Wakimoto T."/>
            <person name="Kracht M."/>
            <person name="Crusemann M."/>
            <person name="Hentschel U."/>
            <person name="Abe I."/>
            <person name="Matsunaga S."/>
            <person name="Kalinowski J."/>
            <person name="Takeyama H."/>
            <person name="Piel J."/>
        </authorList>
    </citation>
    <scope>NUCLEOTIDE SEQUENCE [LARGE SCALE GENOMIC DNA]</scope>
    <source>
        <strain evidence="2">TSY2</strain>
    </source>
</reference>
<sequence>MALNRTIRKQMTFFPNTALIIEKPGRIVLLLVEKNDKTKKKSFPLITIGERS</sequence>
<protein>
    <submittedName>
        <fullName evidence="1">Uncharacterized protein</fullName>
    </submittedName>
</protein>
<dbReference type="Proteomes" id="UP000019140">
    <property type="component" value="Unassembled WGS sequence"/>
</dbReference>
<accession>W4L7P6</accession>
<name>W4L7P6_9BACT</name>
<evidence type="ECO:0000313" key="2">
    <source>
        <dbReference type="Proteomes" id="UP000019140"/>
    </source>
</evidence>
<dbReference type="EMBL" id="AZHX01002599">
    <property type="protein sequence ID" value="ETW93700.1"/>
    <property type="molecule type" value="Genomic_DNA"/>
</dbReference>
<dbReference type="HOGENOM" id="CLU_3077927_0_0_7"/>